<keyword evidence="15" id="KW-1185">Reference proteome</keyword>
<dbReference type="InterPro" id="IPR009401">
    <property type="entry name" value="Med13_C"/>
</dbReference>
<dbReference type="GO" id="GO:0006357">
    <property type="term" value="P:regulation of transcription by RNA polymerase II"/>
    <property type="evidence" value="ECO:0007669"/>
    <property type="project" value="InterPro"/>
</dbReference>
<evidence type="ECO:0000259" key="12">
    <source>
        <dbReference type="Pfam" id="PF06333"/>
    </source>
</evidence>
<comment type="subcellular location">
    <subcellularLocation>
        <location evidence="1 10">Nucleus</location>
    </subcellularLocation>
</comment>
<name>A0A427YK52_9TREE</name>
<evidence type="ECO:0000256" key="7">
    <source>
        <dbReference type="ARBA" id="ARBA00023163"/>
    </source>
</evidence>
<evidence type="ECO:0000256" key="1">
    <source>
        <dbReference type="ARBA" id="ARBA00004123"/>
    </source>
</evidence>
<dbReference type="OrthoDB" id="103819at2759"/>
<dbReference type="EMBL" id="RSCD01000008">
    <property type="protein sequence ID" value="RSH91457.1"/>
    <property type="molecule type" value="Genomic_DNA"/>
</dbReference>
<evidence type="ECO:0000256" key="8">
    <source>
        <dbReference type="ARBA" id="ARBA00023242"/>
    </source>
</evidence>
<evidence type="ECO:0000256" key="4">
    <source>
        <dbReference type="ARBA" id="ARBA00022581"/>
    </source>
</evidence>
<keyword evidence="3 10" id="KW-0678">Repressor</keyword>
<evidence type="ECO:0000259" key="13">
    <source>
        <dbReference type="Pfam" id="PF18296"/>
    </source>
</evidence>
<feature type="region of interest" description="Disordered" evidence="11">
    <location>
        <begin position="826"/>
        <end position="847"/>
    </location>
</feature>
<keyword evidence="6 10" id="KW-0010">Activator</keyword>
<evidence type="ECO:0000256" key="10">
    <source>
        <dbReference type="RuleBase" id="RU364134"/>
    </source>
</evidence>
<feature type="compositionally biased region" description="Basic and acidic residues" evidence="11">
    <location>
        <begin position="384"/>
        <end position="402"/>
    </location>
</feature>
<dbReference type="GO" id="GO:0003712">
    <property type="term" value="F:transcription coregulator activity"/>
    <property type="evidence" value="ECO:0007669"/>
    <property type="project" value="InterPro"/>
</dbReference>
<dbReference type="PANTHER" id="PTHR13037:SF24">
    <property type="entry name" value="POLYCOMB PROTEIN PCL-RELATED"/>
    <property type="match status" value="1"/>
</dbReference>
<feature type="compositionally biased region" description="Basic and acidic residues" evidence="11">
    <location>
        <begin position="659"/>
        <end position="668"/>
    </location>
</feature>
<evidence type="ECO:0000256" key="5">
    <source>
        <dbReference type="ARBA" id="ARBA00023015"/>
    </source>
</evidence>
<proteinExistence type="inferred from homology"/>
<keyword evidence="8 10" id="KW-0539">Nucleus</keyword>
<organism evidence="14 15">
    <name type="scientific">Saitozyma podzolica</name>
    <dbReference type="NCBI Taxonomy" id="1890683"/>
    <lineage>
        <taxon>Eukaryota</taxon>
        <taxon>Fungi</taxon>
        <taxon>Dikarya</taxon>
        <taxon>Basidiomycota</taxon>
        <taxon>Agaricomycotina</taxon>
        <taxon>Tremellomycetes</taxon>
        <taxon>Tremellales</taxon>
        <taxon>Trimorphomycetaceae</taxon>
        <taxon>Saitozyma</taxon>
    </lineage>
</organism>
<feature type="region of interest" description="Disordered" evidence="11">
    <location>
        <begin position="547"/>
        <end position="729"/>
    </location>
</feature>
<comment type="function">
    <text evidence="9 10">Component of the SRB8-11 complex. The SRB8-11 complex is a regulatory module of the Mediator complex which is itself involved in regulation of basal and activated RNA polymerase II-dependent transcription. The SRB8-11 complex may be involved in the transcriptional repression of a subset of genes regulated by Mediator. It may inhibit the association of the Mediator complex with RNA polymerase II to form the holoenzyme complex.</text>
</comment>
<comment type="caution">
    <text evidence="14">The sequence shown here is derived from an EMBL/GenBank/DDBJ whole genome shotgun (WGS) entry which is preliminary data.</text>
</comment>
<accession>A0A427YK52</accession>
<dbReference type="PANTHER" id="PTHR13037">
    <property type="entry name" value="FORMIN"/>
    <property type="match status" value="1"/>
</dbReference>
<dbReference type="Pfam" id="PF06333">
    <property type="entry name" value="Med13_C"/>
    <property type="match status" value="1"/>
</dbReference>
<protein>
    <recommendedName>
        <fullName evidence="10">Mediator of RNA polymerase II transcription subunit 13</fullName>
    </recommendedName>
    <alternativeName>
        <fullName evidence="10">Mediator complex subunit 13</fullName>
    </alternativeName>
</protein>
<feature type="domain" description="MID" evidence="13">
    <location>
        <begin position="914"/>
        <end position="986"/>
    </location>
</feature>
<keyword evidence="4" id="KW-0945">Host-virus interaction</keyword>
<evidence type="ECO:0000313" key="14">
    <source>
        <dbReference type="EMBL" id="RSH91457.1"/>
    </source>
</evidence>
<dbReference type="InterPro" id="IPR041285">
    <property type="entry name" value="MID_MedPIWI"/>
</dbReference>
<feature type="compositionally biased region" description="Acidic residues" evidence="11">
    <location>
        <begin position="688"/>
        <end position="697"/>
    </location>
</feature>
<comment type="subunit">
    <text evidence="10">Component of the SRB8-11 complex, which itself associates with the Mediator complex.</text>
</comment>
<feature type="domain" description="Mediator complex subunit Med13 C-terminal" evidence="12">
    <location>
        <begin position="1070"/>
        <end position="1260"/>
    </location>
</feature>
<dbReference type="Pfam" id="PF18296">
    <property type="entry name" value="MID_MedPIWI"/>
    <property type="match status" value="1"/>
</dbReference>
<evidence type="ECO:0000256" key="11">
    <source>
        <dbReference type="SAM" id="MobiDB-lite"/>
    </source>
</evidence>
<comment type="similarity">
    <text evidence="2 10">Belongs to the Mediator complex subunit 13 family.</text>
</comment>
<keyword evidence="7 10" id="KW-0804">Transcription</keyword>
<evidence type="ECO:0000256" key="9">
    <source>
        <dbReference type="ARBA" id="ARBA00025661"/>
    </source>
</evidence>
<reference evidence="14 15" key="1">
    <citation type="submission" date="2018-11" db="EMBL/GenBank/DDBJ databases">
        <title>Genome sequence of Saitozyma podzolica DSM 27192.</title>
        <authorList>
            <person name="Aliyu H."/>
            <person name="Gorte O."/>
            <person name="Ochsenreither K."/>
        </authorList>
    </citation>
    <scope>NUCLEOTIDE SEQUENCE [LARGE SCALE GENOMIC DNA]</scope>
    <source>
        <strain evidence="14 15">DSM 27192</strain>
    </source>
</reference>
<feature type="region of interest" description="Disordered" evidence="11">
    <location>
        <begin position="379"/>
        <end position="480"/>
    </location>
</feature>
<evidence type="ECO:0000256" key="3">
    <source>
        <dbReference type="ARBA" id="ARBA00022491"/>
    </source>
</evidence>
<dbReference type="GO" id="GO:0016592">
    <property type="term" value="C:mediator complex"/>
    <property type="evidence" value="ECO:0007669"/>
    <property type="project" value="InterPro"/>
</dbReference>
<evidence type="ECO:0000256" key="2">
    <source>
        <dbReference type="ARBA" id="ARBA00009354"/>
    </source>
</evidence>
<sequence>MPPPASDFLGGQPAFPNTLVPGRWLVDLPSSSSTIFIRRYRPLAHDQVAEALADGLKRGNGDALLGRLGQEALEEGWRAVNGSGPSSTGDVDKVLRGGCGVIVRAEPESEGDESEAMMPRDALQAKNKNKNENSTNVRTGHSGSPSLIHLHVAIHLLHAAWPRPGLSHSVEWRSRRVRRYLLDIFGHGAALGISYRCGGGEVGMAHGSEAVDAPQTELELVISVQCLPPPDIGNTLAPLAIPSKATIRLSALHPTAAQQSRLTTLFDTVLSPSWKASRPERRLAAHLAGQQWTDWSIYWVPTPSPQDAADITQLLPQQVMSHWQQRSGILTVWPTSLTSELSPPRPTALKRKHEAAPDFTVPPITDLLYTAFGLFESLTAAKPPEPEEPVKEESEMADEGRPIELTPEPLFDEDGVGSPKSDLDDLFSDNGDASPPTDENGDASGGSPVGGETETGQAQDDLFGGDESAAVIEGDVPMEDDVPVAYEAQERGMDDRPDDTMMITEDDFAFFDTPAVSPEASAAIEQVMETRPPPPVELPTVHEVAEEAIEETKPPEAPVNGGAADVVEQPSEQPPEPETNIVAGEDAAAPPPLRATPSTSPQVRFAELPPESARSPSPQPPSPEQQIIPCEFEPVALPSNTLPSLNYAFPSPAPTPESLRSDLVERLQKQPAKKAKYDYAADWATQDEPSEIDEDESYTGAPPTPESDDDMELSRESTPEAKQDLVRDGDEVEFGGIRCIGAEWAWIKDEPEMLNALARQWNQGWIAAGKANPTGALPPSPAPSPPDGNAECLANMDIDRLAGELISNRHFRQLLLPETFTADALDESDPLTKTGTPLSQLMPPSDDSSQIDDDIALAFLDTSDAIVEAVAVAEPKPLAMVNIHAGFAGYVTRLSIASLSYWRQLGLVPVGGKKDVSAVMICDAGEDSKRAAERLMTKLGATYETLGLGSHRPLETAKTPDGIAAVQASAFVETLDEVLRGYSDSSDHLIVYVFFNNMAAATSPAALQLLFSSRPTPPTCSIHILTPTAIQMRHLQPIVREVYNRISRQIRRIEEYGHTLDEPPVWMRYPSFTLAPDQPPKMQLTLTWPLRSYDLLNKWRLVHGAYAYDKDLEIVIAFVIDSEGESHEVRTWRTKDMGMRERLQRLWDFFRVFADKAAIEWRMSICRLGAMSSDEAEVWGDIPRPRTAALSLLMVLDPPSPGPAISRPRPAVPNITAAMLNDTSTRIIDESLTAYLTTSTQRLPVDLPDSSGTSSTSTQSVYPKSSFVLSVATPGAVGGENISAAYQILSHVAAPGKEKESVGEILGREFYRLLCLGRVRYGFEGSGMPVHLEAVRAVLEGMRTMSNGTR</sequence>
<dbReference type="Proteomes" id="UP000279259">
    <property type="component" value="Unassembled WGS sequence"/>
</dbReference>
<keyword evidence="5 10" id="KW-0805">Transcription regulation</keyword>
<evidence type="ECO:0000313" key="15">
    <source>
        <dbReference type="Proteomes" id="UP000279259"/>
    </source>
</evidence>
<gene>
    <name evidence="14" type="ORF">EHS25_009756</name>
</gene>
<dbReference type="STRING" id="1890683.A0A427YK52"/>
<feature type="compositionally biased region" description="Basic and acidic residues" evidence="11">
    <location>
        <begin position="712"/>
        <end position="729"/>
    </location>
</feature>
<evidence type="ECO:0000256" key="6">
    <source>
        <dbReference type="ARBA" id="ARBA00023159"/>
    </source>
</evidence>